<dbReference type="GO" id="GO:0006508">
    <property type="term" value="P:proteolysis"/>
    <property type="evidence" value="ECO:0007669"/>
    <property type="project" value="InterPro"/>
</dbReference>
<evidence type="ECO:0000259" key="2">
    <source>
        <dbReference type="Pfam" id="PF00326"/>
    </source>
</evidence>
<comment type="caution">
    <text evidence="3">The sequence shown here is derived from an EMBL/GenBank/DDBJ whole genome shotgun (WGS) entry which is preliminary data.</text>
</comment>
<evidence type="ECO:0000313" key="3">
    <source>
        <dbReference type="EMBL" id="TYS64552.1"/>
    </source>
</evidence>
<keyword evidence="1" id="KW-0378">Hydrolase</keyword>
<feature type="domain" description="Peptidase S9 prolyl oligopeptidase catalytic" evidence="2">
    <location>
        <begin position="102"/>
        <end position="293"/>
    </location>
</feature>
<gene>
    <name evidence="3" type="ORF">FZC76_18510</name>
</gene>
<dbReference type="AlphaFoldDB" id="A0A5D4SQZ0"/>
<organism evidence="3 4">
    <name type="scientific">Sutcliffiella horikoshii</name>
    <dbReference type="NCBI Taxonomy" id="79883"/>
    <lineage>
        <taxon>Bacteria</taxon>
        <taxon>Bacillati</taxon>
        <taxon>Bacillota</taxon>
        <taxon>Bacilli</taxon>
        <taxon>Bacillales</taxon>
        <taxon>Bacillaceae</taxon>
        <taxon>Sutcliffiella</taxon>
    </lineage>
</organism>
<dbReference type="EMBL" id="VTEV01000008">
    <property type="protein sequence ID" value="TYS64552.1"/>
    <property type="molecule type" value="Genomic_DNA"/>
</dbReference>
<dbReference type="InterPro" id="IPR001375">
    <property type="entry name" value="Peptidase_S9_cat"/>
</dbReference>
<name>A0A5D4SQZ0_9BACI</name>
<dbReference type="SUPFAM" id="SSF53474">
    <property type="entry name" value="alpha/beta-Hydrolases"/>
    <property type="match status" value="1"/>
</dbReference>
<dbReference type="RefSeq" id="WP_148989656.1">
    <property type="nucleotide sequence ID" value="NZ_VTEV01000008.1"/>
</dbReference>
<protein>
    <submittedName>
        <fullName evidence="3">S9 family peptidase</fullName>
    </submittedName>
</protein>
<dbReference type="PROSITE" id="PS51257">
    <property type="entry name" value="PROKAR_LIPOPROTEIN"/>
    <property type="match status" value="1"/>
</dbReference>
<dbReference type="Pfam" id="PF00326">
    <property type="entry name" value="Peptidase_S9"/>
    <property type="match status" value="1"/>
</dbReference>
<dbReference type="PANTHER" id="PTHR42776:SF27">
    <property type="entry name" value="DIPEPTIDYL PEPTIDASE FAMILY MEMBER 6"/>
    <property type="match status" value="1"/>
</dbReference>
<accession>A0A5D4SQZ0</accession>
<dbReference type="PANTHER" id="PTHR42776">
    <property type="entry name" value="SERINE PEPTIDASE S9 FAMILY MEMBER"/>
    <property type="match status" value="1"/>
</dbReference>
<dbReference type="GO" id="GO:0004252">
    <property type="term" value="F:serine-type endopeptidase activity"/>
    <property type="evidence" value="ECO:0007669"/>
    <property type="project" value="TreeGrafter"/>
</dbReference>
<dbReference type="Proteomes" id="UP000322524">
    <property type="component" value="Unassembled WGS sequence"/>
</dbReference>
<dbReference type="OrthoDB" id="9812921at2"/>
<proteinExistence type="predicted"/>
<evidence type="ECO:0000313" key="4">
    <source>
        <dbReference type="Proteomes" id="UP000322524"/>
    </source>
</evidence>
<reference evidence="3 4" key="1">
    <citation type="submission" date="2019-08" db="EMBL/GenBank/DDBJ databases">
        <title>Bacillus genomes from the desert of Cuatro Cienegas, Coahuila.</title>
        <authorList>
            <person name="Olmedo-Alvarez G."/>
        </authorList>
    </citation>
    <scope>NUCLEOTIDE SEQUENCE [LARGE SCALE GENOMIC DNA]</scope>
    <source>
        <strain evidence="3 4">CH28_1T</strain>
    </source>
</reference>
<dbReference type="Gene3D" id="3.40.50.1820">
    <property type="entry name" value="alpha/beta hydrolase"/>
    <property type="match status" value="1"/>
</dbReference>
<dbReference type="InterPro" id="IPR029058">
    <property type="entry name" value="AB_hydrolase_fold"/>
</dbReference>
<sequence length="294" mass="32746">MKKINLILCAIGIIVLGLVSGCSKENTTQNPIVSLESVDVRNVADGVEVSRLEYLSDEHTVVGYMLKPKMDTDASLPVLIFNRGGNQNDGMVTADTLGYLSNWANQGYVVLASQYRGSNGSEGTDEFGGSDVNDILNLLHVAEELEYTDASKVAMLGVSRGGMMAYLSNKNNANIKAIAVIGGITDLFDFYEFRNDGIKPMLNKLVGNPETNEEEFKKRSAIFWAEKLNVPTLILHGENDTKVPVSQARELANRLEEENKEFKFVEYEEGDHLLNTHFEESHKEIFAWFDHHLH</sequence>
<evidence type="ECO:0000256" key="1">
    <source>
        <dbReference type="ARBA" id="ARBA00022801"/>
    </source>
</evidence>